<dbReference type="EMBL" id="CAJOBC010001112">
    <property type="protein sequence ID" value="CAF3656427.1"/>
    <property type="molecule type" value="Genomic_DNA"/>
</dbReference>
<evidence type="ECO:0000259" key="8">
    <source>
        <dbReference type="PROSITE" id="PS50039"/>
    </source>
</evidence>
<dbReference type="PANTHER" id="PTHR11829">
    <property type="entry name" value="FORKHEAD BOX PROTEIN"/>
    <property type="match status" value="1"/>
</dbReference>
<feature type="DNA-binding region" description="Fork-head" evidence="6">
    <location>
        <begin position="13"/>
        <end position="107"/>
    </location>
</feature>
<evidence type="ECO:0000313" key="11">
    <source>
        <dbReference type="Proteomes" id="UP000663829"/>
    </source>
</evidence>
<keyword evidence="5 6" id="KW-0539">Nucleus</keyword>
<dbReference type="PANTHER" id="PTHR11829:SF377">
    <property type="entry name" value="FORK HEAD DOMAIN-CONTAINING PROTEIN FD4-RELATED"/>
    <property type="match status" value="1"/>
</dbReference>
<keyword evidence="11" id="KW-1185">Reference proteome</keyword>
<keyword evidence="4" id="KW-0804">Transcription</keyword>
<dbReference type="InterPro" id="IPR036388">
    <property type="entry name" value="WH-like_DNA-bd_sf"/>
</dbReference>
<dbReference type="InterPro" id="IPR001766">
    <property type="entry name" value="Fork_head_dom"/>
</dbReference>
<feature type="region of interest" description="Disordered" evidence="7">
    <location>
        <begin position="186"/>
        <end position="209"/>
    </location>
</feature>
<evidence type="ECO:0000256" key="5">
    <source>
        <dbReference type="ARBA" id="ARBA00023242"/>
    </source>
</evidence>
<dbReference type="InterPro" id="IPR030456">
    <property type="entry name" value="TF_fork_head_CS_2"/>
</dbReference>
<dbReference type="GO" id="GO:0000981">
    <property type="term" value="F:DNA-binding transcription factor activity, RNA polymerase II-specific"/>
    <property type="evidence" value="ECO:0007669"/>
    <property type="project" value="TreeGrafter"/>
</dbReference>
<dbReference type="PROSITE" id="PS50039">
    <property type="entry name" value="FORK_HEAD_3"/>
    <property type="match status" value="1"/>
</dbReference>
<dbReference type="Gene3D" id="1.10.10.10">
    <property type="entry name" value="Winged helix-like DNA-binding domain superfamily/Winged helix DNA-binding domain"/>
    <property type="match status" value="1"/>
</dbReference>
<evidence type="ECO:0000256" key="7">
    <source>
        <dbReference type="SAM" id="MobiDB-lite"/>
    </source>
</evidence>
<evidence type="ECO:0000256" key="2">
    <source>
        <dbReference type="ARBA" id="ARBA00023015"/>
    </source>
</evidence>
<dbReference type="PROSITE" id="PS00657">
    <property type="entry name" value="FORK_HEAD_1"/>
    <property type="match status" value="1"/>
</dbReference>
<dbReference type="AlphaFoldDB" id="A0A813XEU5"/>
<keyword evidence="2" id="KW-0805">Transcription regulation</keyword>
<dbReference type="Proteomes" id="UP000663829">
    <property type="component" value="Unassembled WGS sequence"/>
</dbReference>
<organism evidence="9 11">
    <name type="scientific">Didymodactylos carnosus</name>
    <dbReference type="NCBI Taxonomy" id="1234261"/>
    <lineage>
        <taxon>Eukaryota</taxon>
        <taxon>Metazoa</taxon>
        <taxon>Spiralia</taxon>
        <taxon>Gnathifera</taxon>
        <taxon>Rotifera</taxon>
        <taxon>Eurotatoria</taxon>
        <taxon>Bdelloidea</taxon>
        <taxon>Philodinida</taxon>
        <taxon>Philodinidae</taxon>
        <taxon>Didymodactylos</taxon>
    </lineage>
</organism>
<dbReference type="InterPro" id="IPR036390">
    <property type="entry name" value="WH_DNA-bd_sf"/>
</dbReference>
<protein>
    <recommendedName>
        <fullName evidence="8">Fork-head domain-containing protein</fullName>
    </recommendedName>
</protein>
<dbReference type="GO" id="GO:0000978">
    <property type="term" value="F:RNA polymerase II cis-regulatory region sequence-specific DNA binding"/>
    <property type="evidence" value="ECO:0007669"/>
    <property type="project" value="TreeGrafter"/>
</dbReference>
<accession>A0A813XEU5</accession>
<name>A0A813XEU5_9BILA</name>
<comment type="subcellular location">
    <subcellularLocation>
        <location evidence="1 6">Nucleus</location>
    </subcellularLocation>
</comment>
<gene>
    <name evidence="9" type="ORF">GPM918_LOCUS6997</name>
    <name evidence="10" type="ORF">SRO942_LOCUS6997</name>
</gene>
<evidence type="ECO:0000313" key="10">
    <source>
        <dbReference type="EMBL" id="CAF3656427.1"/>
    </source>
</evidence>
<dbReference type="SMART" id="SM00339">
    <property type="entry name" value="FH"/>
    <property type="match status" value="1"/>
</dbReference>
<dbReference type="GO" id="GO:0005634">
    <property type="term" value="C:nucleus"/>
    <property type="evidence" value="ECO:0007669"/>
    <property type="project" value="UniProtKB-SubCell"/>
</dbReference>
<dbReference type="InterPro" id="IPR018122">
    <property type="entry name" value="TF_fork_head_CS_1"/>
</dbReference>
<evidence type="ECO:0000256" key="3">
    <source>
        <dbReference type="ARBA" id="ARBA00023125"/>
    </source>
</evidence>
<reference evidence="9" key="1">
    <citation type="submission" date="2021-02" db="EMBL/GenBank/DDBJ databases">
        <authorList>
            <person name="Nowell W R."/>
        </authorList>
    </citation>
    <scope>NUCLEOTIDE SEQUENCE</scope>
</reference>
<keyword evidence="3 6" id="KW-0238">DNA-binding</keyword>
<evidence type="ECO:0000256" key="1">
    <source>
        <dbReference type="ARBA" id="ARBA00004123"/>
    </source>
</evidence>
<feature type="domain" description="Fork-head" evidence="8">
    <location>
        <begin position="13"/>
        <end position="107"/>
    </location>
</feature>
<comment type="caution">
    <text evidence="9">The sequence shown here is derived from an EMBL/GenBank/DDBJ whole genome shotgun (WGS) entry which is preliminary data.</text>
</comment>
<sequence length="266" mass="30740">MPRPGKSTYSSEKPPYSYIALTAMAIQNSPDKMLLLNDIYKFIIDRFPYYRQNTQKWQNSLRHNLSFNDCFIKIPRKMKRPGKGNYWSLHPRCGDMFDNGSYLRRRKRFKGIFHYNKLKDENTFSNVKKNLSKTRQKITILKNAASNTSTSSPMICDEHTSLPCTTKNSSFLIDDLLADQSISLSSSSPSSVPIGSVQSTKQQTSPTSSIKQERFQQLLFPENIVRKLTFLDILTAHSHKHLNVYPIHLHQQQEHQTTGLSLNFLY</sequence>
<dbReference type="GO" id="GO:0030154">
    <property type="term" value="P:cell differentiation"/>
    <property type="evidence" value="ECO:0007669"/>
    <property type="project" value="TreeGrafter"/>
</dbReference>
<dbReference type="GO" id="GO:0009653">
    <property type="term" value="P:anatomical structure morphogenesis"/>
    <property type="evidence" value="ECO:0007669"/>
    <property type="project" value="TreeGrafter"/>
</dbReference>
<dbReference type="Pfam" id="PF00250">
    <property type="entry name" value="Forkhead"/>
    <property type="match status" value="1"/>
</dbReference>
<dbReference type="SUPFAM" id="SSF46785">
    <property type="entry name" value="Winged helix' DNA-binding domain"/>
    <property type="match status" value="1"/>
</dbReference>
<dbReference type="PRINTS" id="PR00053">
    <property type="entry name" value="FORKHEAD"/>
</dbReference>
<dbReference type="FunFam" id="1.10.10.10:FF:000082">
    <property type="entry name" value="forkhead box protein B2"/>
    <property type="match status" value="1"/>
</dbReference>
<dbReference type="OrthoDB" id="5954824at2759"/>
<dbReference type="InterPro" id="IPR050211">
    <property type="entry name" value="FOX_domain-containing"/>
</dbReference>
<evidence type="ECO:0000256" key="4">
    <source>
        <dbReference type="ARBA" id="ARBA00023163"/>
    </source>
</evidence>
<evidence type="ECO:0000256" key="6">
    <source>
        <dbReference type="PROSITE-ProRule" id="PRU00089"/>
    </source>
</evidence>
<dbReference type="Proteomes" id="UP000681722">
    <property type="component" value="Unassembled WGS sequence"/>
</dbReference>
<evidence type="ECO:0000313" key="9">
    <source>
        <dbReference type="EMBL" id="CAF0868961.1"/>
    </source>
</evidence>
<proteinExistence type="predicted"/>
<dbReference type="EMBL" id="CAJNOQ010001112">
    <property type="protein sequence ID" value="CAF0868961.1"/>
    <property type="molecule type" value="Genomic_DNA"/>
</dbReference>
<dbReference type="PROSITE" id="PS00658">
    <property type="entry name" value="FORK_HEAD_2"/>
    <property type="match status" value="1"/>
</dbReference>